<gene>
    <name evidence="1" type="ORF">HTAM1171_LOCUS6001</name>
</gene>
<name>A0A7S2HK54_9STRA</name>
<dbReference type="EMBL" id="HBGV01009657">
    <property type="protein sequence ID" value="CAD9492754.1"/>
    <property type="molecule type" value="Transcribed_RNA"/>
</dbReference>
<protein>
    <submittedName>
        <fullName evidence="1">Uncharacterized protein</fullName>
    </submittedName>
</protein>
<accession>A0A7S2HK54</accession>
<dbReference type="AlphaFoldDB" id="A0A7S2HK54"/>
<sequence length="213" mass="23504">MVFCCFSSEKLSADEAKGKYGSAYGPYAANEETFDISMCQAPCAEPGCWCASMMCFCCAQMHIRHKALNHLNPDSGWSDYKCCQGVFGGCCCIQPGKMKEEKCPKFCMCLESICFPGMAVSATRSIIMDRYQLGLDKDDVRLIRCNNCLQIIAICATCLNICIDFDGDDCVVAIINAIADIVFCMVSGCMTAQVNHEIEKREAEAPEAKEMER</sequence>
<evidence type="ECO:0000313" key="1">
    <source>
        <dbReference type="EMBL" id="CAD9492754.1"/>
    </source>
</evidence>
<dbReference type="PANTHER" id="PTHR31152:SF1">
    <property type="entry name" value="PLAC8 FAMILY PROTEIN"/>
    <property type="match status" value="1"/>
</dbReference>
<dbReference type="PANTHER" id="PTHR31152">
    <property type="entry name" value="PLAC8 FAMILY PROTEIN"/>
    <property type="match status" value="1"/>
</dbReference>
<reference evidence="1" key="1">
    <citation type="submission" date="2021-01" db="EMBL/GenBank/DDBJ databases">
        <authorList>
            <person name="Corre E."/>
            <person name="Pelletier E."/>
            <person name="Niang G."/>
            <person name="Scheremetjew M."/>
            <person name="Finn R."/>
            <person name="Kale V."/>
            <person name="Holt S."/>
            <person name="Cochrane G."/>
            <person name="Meng A."/>
            <person name="Brown T."/>
            <person name="Cohen L."/>
        </authorList>
    </citation>
    <scope>NUCLEOTIDE SEQUENCE</scope>
    <source>
        <strain evidence="1">CCMP826</strain>
    </source>
</reference>
<proteinExistence type="predicted"/>
<organism evidence="1">
    <name type="scientific">Helicotheca tamesis</name>
    <dbReference type="NCBI Taxonomy" id="374047"/>
    <lineage>
        <taxon>Eukaryota</taxon>
        <taxon>Sar</taxon>
        <taxon>Stramenopiles</taxon>
        <taxon>Ochrophyta</taxon>
        <taxon>Bacillariophyta</taxon>
        <taxon>Mediophyceae</taxon>
        <taxon>Lithodesmiophycidae</taxon>
        <taxon>Lithodesmiales</taxon>
        <taxon>Lithodesmiaceae</taxon>
        <taxon>Helicotheca</taxon>
    </lineage>
</organism>